<dbReference type="GO" id="GO:0005524">
    <property type="term" value="F:ATP binding"/>
    <property type="evidence" value="ECO:0007669"/>
    <property type="project" value="UniProtKB-KW"/>
</dbReference>
<gene>
    <name evidence="4" type="ORF">SARC_12133</name>
</gene>
<evidence type="ECO:0000313" key="5">
    <source>
        <dbReference type="Proteomes" id="UP000054560"/>
    </source>
</evidence>
<dbReference type="SUPFAM" id="SSF56059">
    <property type="entry name" value="Glutathione synthetase ATP-binding domain-like"/>
    <property type="match status" value="1"/>
</dbReference>
<dbReference type="PANTHER" id="PTHR43585:SF2">
    <property type="entry name" value="ATP-GRASP ENZYME FSQD"/>
    <property type="match status" value="1"/>
</dbReference>
<dbReference type="eggNOG" id="ENOG502RN4Y">
    <property type="taxonomic scope" value="Eukaryota"/>
</dbReference>
<dbReference type="Proteomes" id="UP000054560">
    <property type="component" value="Unassembled WGS sequence"/>
</dbReference>
<dbReference type="OrthoDB" id="434648at2759"/>
<dbReference type="GeneID" id="25912637"/>
<keyword evidence="3" id="KW-0067">ATP-binding</keyword>
<dbReference type="PANTHER" id="PTHR43585">
    <property type="entry name" value="FUMIPYRROLE BIOSYNTHESIS PROTEIN C"/>
    <property type="match status" value="1"/>
</dbReference>
<keyword evidence="1" id="KW-0436">Ligase</keyword>
<dbReference type="EMBL" id="KQ243691">
    <property type="protein sequence ID" value="KNC75337.1"/>
    <property type="molecule type" value="Genomic_DNA"/>
</dbReference>
<dbReference type="Pfam" id="PF13535">
    <property type="entry name" value="ATP-grasp_4"/>
    <property type="match status" value="1"/>
</dbReference>
<evidence type="ECO:0000256" key="3">
    <source>
        <dbReference type="ARBA" id="ARBA00022840"/>
    </source>
</evidence>
<evidence type="ECO:0000256" key="1">
    <source>
        <dbReference type="ARBA" id="ARBA00022598"/>
    </source>
</evidence>
<organism evidence="4 5">
    <name type="scientific">Sphaeroforma arctica JP610</name>
    <dbReference type="NCBI Taxonomy" id="667725"/>
    <lineage>
        <taxon>Eukaryota</taxon>
        <taxon>Ichthyosporea</taxon>
        <taxon>Ichthyophonida</taxon>
        <taxon>Sphaeroforma</taxon>
    </lineage>
</organism>
<name>A0A0L0FEY5_9EUKA</name>
<sequence length="262" mass="29403">MTLISSKLAAETFIVPIVYGGGDLPEITEFDCDILMWDGKPQYANVLDNWIPEAPYFQDRGFNMPSITPKDVQQQIIDYCVECVLALGFKQGNFHMEAWMTTIGPVLIECNPRVGGASIFDLHKQVYGVDPSVNFFLSAMGIPINPPRFETPQCARLFYLVTAHKTGVFEGETFLDKAKENEHVISTVYFKHKGDKVTGLDKGVPEWIGQFDMKGDAKDLESLIRELDDLVKESTEEAGRQTAGEVVNFKPNRRRSTLADLE</sequence>
<proteinExistence type="predicted"/>
<dbReference type="Gene3D" id="3.30.470.20">
    <property type="entry name" value="ATP-grasp fold, B domain"/>
    <property type="match status" value="1"/>
</dbReference>
<keyword evidence="5" id="KW-1185">Reference proteome</keyword>
<keyword evidence="2" id="KW-0547">Nucleotide-binding</keyword>
<evidence type="ECO:0008006" key="6">
    <source>
        <dbReference type="Google" id="ProtNLM"/>
    </source>
</evidence>
<accession>A0A0L0FEY5</accession>
<evidence type="ECO:0000313" key="4">
    <source>
        <dbReference type="EMBL" id="KNC75337.1"/>
    </source>
</evidence>
<protein>
    <recommendedName>
        <fullName evidence="6">ATP-grasp domain-containing protein</fullName>
    </recommendedName>
</protein>
<reference evidence="4 5" key="1">
    <citation type="submission" date="2011-02" db="EMBL/GenBank/DDBJ databases">
        <title>The Genome Sequence of Sphaeroforma arctica JP610.</title>
        <authorList>
            <consortium name="The Broad Institute Genome Sequencing Platform"/>
            <person name="Russ C."/>
            <person name="Cuomo C."/>
            <person name="Young S.K."/>
            <person name="Zeng Q."/>
            <person name="Gargeya S."/>
            <person name="Alvarado L."/>
            <person name="Berlin A."/>
            <person name="Chapman S.B."/>
            <person name="Chen Z."/>
            <person name="Freedman E."/>
            <person name="Gellesch M."/>
            <person name="Goldberg J."/>
            <person name="Griggs A."/>
            <person name="Gujja S."/>
            <person name="Heilman E."/>
            <person name="Heiman D."/>
            <person name="Howarth C."/>
            <person name="Mehta T."/>
            <person name="Neiman D."/>
            <person name="Pearson M."/>
            <person name="Roberts A."/>
            <person name="Saif S."/>
            <person name="Shea T."/>
            <person name="Shenoy N."/>
            <person name="Sisk P."/>
            <person name="Stolte C."/>
            <person name="Sykes S."/>
            <person name="White J."/>
            <person name="Yandava C."/>
            <person name="Burger G."/>
            <person name="Gray M.W."/>
            <person name="Holland P.W.H."/>
            <person name="King N."/>
            <person name="Lang F.B.F."/>
            <person name="Roger A.J."/>
            <person name="Ruiz-Trillo I."/>
            <person name="Haas B."/>
            <person name="Nusbaum C."/>
            <person name="Birren B."/>
        </authorList>
    </citation>
    <scope>NUCLEOTIDE SEQUENCE [LARGE SCALE GENOMIC DNA]</scope>
    <source>
        <strain evidence="4 5">JP610</strain>
    </source>
</reference>
<dbReference type="InterPro" id="IPR052032">
    <property type="entry name" value="ATP-dep_AA_Ligase"/>
</dbReference>
<evidence type="ECO:0000256" key="2">
    <source>
        <dbReference type="ARBA" id="ARBA00022741"/>
    </source>
</evidence>
<dbReference type="GO" id="GO:0016874">
    <property type="term" value="F:ligase activity"/>
    <property type="evidence" value="ECO:0007669"/>
    <property type="project" value="UniProtKB-KW"/>
</dbReference>
<dbReference type="STRING" id="667725.A0A0L0FEY5"/>
<dbReference type="RefSeq" id="XP_014149239.1">
    <property type="nucleotide sequence ID" value="XM_014293764.1"/>
</dbReference>
<dbReference type="AlphaFoldDB" id="A0A0L0FEY5"/>